<proteinExistence type="inferred from homology"/>
<dbReference type="Pfam" id="PF00106">
    <property type="entry name" value="adh_short"/>
    <property type="match status" value="1"/>
</dbReference>
<comment type="caution">
    <text evidence="4">The sequence shown here is derived from an EMBL/GenBank/DDBJ whole genome shotgun (WGS) entry which is preliminary data.</text>
</comment>
<evidence type="ECO:0000256" key="1">
    <source>
        <dbReference type="ARBA" id="ARBA00006484"/>
    </source>
</evidence>
<dbReference type="SUPFAM" id="SSF51735">
    <property type="entry name" value="NAD(P)-binding Rossmann-fold domains"/>
    <property type="match status" value="1"/>
</dbReference>
<dbReference type="GO" id="GO:0016491">
    <property type="term" value="F:oxidoreductase activity"/>
    <property type="evidence" value="ECO:0007669"/>
    <property type="project" value="UniProtKB-KW"/>
</dbReference>
<dbReference type="InterPro" id="IPR002347">
    <property type="entry name" value="SDR_fam"/>
</dbReference>
<dbReference type="Proteomes" id="UP001203852">
    <property type="component" value="Unassembled WGS sequence"/>
</dbReference>
<evidence type="ECO:0000313" key="4">
    <source>
        <dbReference type="EMBL" id="KAI1617988.1"/>
    </source>
</evidence>
<keyword evidence="2" id="KW-0521">NADP</keyword>
<evidence type="ECO:0000256" key="3">
    <source>
        <dbReference type="ARBA" id="ARBA00023002"/>
    </source>
</evidence>
<dbReference type="PRINTS" id="PR00081">
    <property type="entry name" value="GDHRDH"/>
</dbReference>
<comment type="similarity">
    <text evidence="1">Belongs to the short-chain dehydrogenases/reductases (SDR) family.</text>
</comment>
<dbReference type="PANTHER" id="PTHR43490:SF99">
    <property type="entry name" value="SHORT-CHAIN DEHYDROGENASE_REDUCTASE"/>
    <property type="match status" value="1"/>
</dbReference>
<protein>
    <submittedName>
        <fullName evidence="4">Carbonyl reductase</fullName>
    </submittedName>
</protein>
<gene>
    <name evidence="4" type="ORF">EDD36DRAFT_479947</name>
</gene>
<organism evidence="4 5">
    <name type="scientific">Exophiala viscosa</name>
    <dbReference type="NCBI Taxonomy" id="2486360"/>
    <lineage>
        <taxon>Eukaryota</taxon>
        <taxon>Fungi</taxon>
        <taxon>Dikarya</taxon>
        <taxon>Ascomycota</taxon>
        <taxon>Pezizomycotina</taxon>
        <taxon>Eurotiomycetes</taxon>
        <taxon>Chaetothyriomycetidae</taxon>
        <taxon>Chaetothyriales</taxon>
        <taxon>Herpotrichiellaceae</taxon>
        <taxon>Exophiala</taxon>
    </lineage>
</organism>
<dbReference type="AlphaFoldDB" id="A0AAN6E711"/>
<sequence length="256" mass="27580">MDQSSTTPMPSQTSKQIALITGGNRGIGLETAKRLATDAENYHVLMGCRDETSGNESLSTLHALGLLIEMVLIDVTDDSSIESAVETIKSRYGRLDVLVNNAGMSNDRQLGHAGISTRSLYQEQFNVNLFGAAQVTEAFIPLLQQSTTPHIVFLSSWLGSLAHRMHTTDRYYSAELPIYRTSKAALNMLCAHYATKFGDAGWKVNAVDPGHVATRLNNFKGPLPATEGAIQVVAMATIGPDGPNGAFIGRDGIVSW</sequence>
<keyword evidence="5" id="KW-1185">Reference proteome</keyword>
<dbReference type="InterPro" id="IPR036291">
    <property type="entry name" value="NAD(P)-bd_dom_sf"/>
</dbReference>
<reference evidence="4" key="1">
    <citation type="journal article" date="2022" name="bioRxiv">
        <title>Deciphering the potential niche of two novel black yeast fungi from a biological soil crust based on their genomes, phenotypes, and melanin regulation.</title>
        <authorList>
            <consortium name="DOE Joint Genome Institute"/>
            <person name="Carr E.C."/>
            <person name="Barton Q."/>
            <person name="Grambo S."/>
            <person name="Sullivan M."/>
            <person name="Renfro C.M."/>
            <person name="Kuo A."/>
            <person name="Pangilinan J."/>
            <person name="Lipzen A."/>
            <person name="Keymanesh K."/>
            <person name="Savage E."/>
            <person name="Barry K."/>
            <person name="Grigoriev I.V."/>
            <person name="Riekhof W.R."/>
            <person name="Harris S.S."/>
        </authorList>
    </citation>
    <scope>NUCLEOTIDE SEQUENCE</scope>
    <source>
        <strain evidence="4">JF 03-4F</strain>
    </source>
</reference>
<keyword evidence="3" id="KW-0560">Oxidoreductase</keyword>
<accession>A0AAN6E711</accession>
<dbReference type="EMBL" id="MU404350">
    <property type="protein sequence ID" value="KAI1617988.1"/>
    <property type="molecule type" value="Genomic_DNA"/>
</dbReference>
<dbReference type="Gene3D" id="3.40.50.720">
    <property type="entry name" value="NAD(P)-binding Rossmann-like Domain"/>
    <property type="match status" value="1"/>
</dbReference>
<evidence type="ECO:0000313" key="5">
    <source>
        <dbReference type="Proteomes" id="UP001203852"/>
    </source>
</evidence>
<name>A0AAN6E711_9EURO</name>
<dbReference type="PANTHER" id="PTHR43490">
    <property type="entry name" value="(+)-NEOMENTHOL DEHYDROGENASE"/>
    <property type="match status" value="1"/>
</dbReference>
<evidence type="ECO:0000256" key="2">
    <source>
        <dbReference type="ARBA" id="ARBA00022857"/>
    </source>
</evidence>